<feature type="transmembrane region" description="Helical" evidence="7">
    <location>
        <begin position="179"/>
        <end position="199"/>
    </location>
</feature>
<feature type="transmembrane region" description="Helical" evidence="7">
    <location>
        <begin position="101"/>
        <end position="119"/>
    </location>
</feature>
<keyword evidence="3 7" id="KW-0812">Transmembrane</keyword>
<dbReference type="SUPFAM" id="SSF144091">
    <property type="entry name" value="Rhomboid-like"/>
    <property type="match status" value="1"/>
</dbReference>
<reference evidence="9 10" key="1">
    <citation type="journal article" date="2015" name="Genome Announc.">
        <title>Expanding the biotechnology potential of lactobacilli through comparative genomics of 213 strains and associated genera.</title>
        <authorList>
            <person name="Sun Z."/>
            <person name="Harris H.M."/>
            <person name="McCann A."/>
            <person name="Guo C."/>
            <person name="Argimon S."/>
            <person name="Zhang W."/>
            <person name="Yang X."/>
            <person name="Jeffery I.B."/>
            <person name="Cooney J.C."/>
            <person name="Kagawa T.F."/>
            <person name="Liu W."/>
            <person name="Song Y."/>
            <person name="Salvetti E."/>
            <person name="Wrobel A."/>
            <person name="Rasinkangas P."/>
            <person name="Parkhill J."/>
            <person name="Rea M.C."/>
            <person name="O'Sullivan O."/>
            <person name="Ritari J."/>
            <person name="Douillard F.P."/>
            <person name="Paul Ross R."/>
            <person name="Yang R."/>
            <person name="Briner A.E."/>
            <person name="Felis G.E."/>
            <person name="de Vos W.M."/>
            <person name="Barrangou R."/>
            <person name="Klaenhammer T.R."/>
            <person name="Caufield P.W."/>
            <person name="Cui Y."/>
            <person name="Zhang H."/>
            <person name="O'Toole P.W."/>
        </authorList>
    </citation>
    <scope>NUCLEOTIDE SEQUENCE [LARGE SCALE GENOMIC DNA]</scope>
    <source>
        <strain evidence="9 10">DSM 16991</strain>
    </source>
</reference>
<evidence type="ECO:0000256" key="2">
    <source>
        <dbReference type="ARBA" id="ARBA00009045"/>
    </source>
</evidence>
<dbReference type="Proteomes" id="UP000050949">
    <property type="component" value="Unassembled WGS sequence"/>
</dbReference>
<feature type="transmembrane region" description="Helical" evidence="7">
    <location>
        <begin position="62"/>
        <end position="89"/>
    </location>
</feature>
<comment type="subcellular location">
    <subcellularLocation>
        <location evidence="1">Membrane</location>
        <topology evidence="1">Multi-pass membrane protein</topology>
    </subcellularLocation>
</comment>
<dbReference type="eggNOG" id="COG0705">
    <property type="taxonomic scope" value="Bacteria"/>
</dbReference>
<keyword evidence="6 7" id="KW-0472">Membrane</keyword>
<dbReference type="GO" id="GO:0006508">
    <property type="term" value="P:proteolysis"/>
    <property type="evidence" value="ECO:0007669"/>
    <property type="project" value="UniProtKB-KW"/>
</dbReference>
<evidence type="ECO:0000256" key="4">
    <source>
        <dbReference type="ARBA" id="ARBA00022801"/>
    </source>
</evidence>
<evidence type="ECO:0000313" key="9">
    <source>
        <dbReference type="EMBL" id="KRM24067.1"/>
    </source>
</evidence>
<feature type="transmembrane region" description="Helical" evidence="7">
    <location>
        <begin position="211"/>
        <end position="233"/>
    </location>
</feature>
<evidence type="ECO:0000256" key="3">
    <source>
        <dbReference type="ARBA" id="ARBA00022692"/>
    </source>
</evidence>
<dbReference type="GeneID" id="78509338"/>
<dbReference type="RefSeq" id="WP_027828456.1">
    <property type="nucleotide sequence ID" value="NZ_AUEH01000020.1"/>
</dbReference>
<dbReference type="InterPro" id="IPR022764">
    <property type="entry name" value="Peptidase_S54_rhomboid_dom"/>
</dbReference>
<evidence type="ECO:0000256" key="1">
    <source>
        <dbReference type="ARBA" id="ARBA00004141"/>
    </source>
</evidence>
<dbReference type="GO" id="GO:0004252">
    <property type="term" value="F:serine-type endopeptidase activity"/>
    <property type="evidence" value="ECO:0007669"/>
    <property type="project" value="InterPro"/>
</dbReference>
<dbReference type="OrthoDB" id="9813074at2"/>
<evidence type="ECO:0000259" key="8">
    <source>
        <dbReference type="Pfam" id="PF01694"/>
    </source>
</evidence>
<protein>
    <submittedName>
        <fullName evidence="9">Membrane-associated serine protease</fullName>
    </submittedName>
</protein>
<keyword evidence="4" id="KW-0378">Hydrolase</keyword>
<gene>
    <name evidence="9" type="ORF">FC91_GL001463</name>
</gene>
<dbReference type="GO" id="GO:0016020">
    <property type="term" value="C:membrane"/>
    <property type="evidence" value="ECO:0007669"/>
    <property type="project" value="UniProtKB-SubCell"/>
</dbReference>
<evidence type="ECO:0000256" key="5">
    <source>
        <dbReference type="ARBA" id="ARBA00022989"/>
    </source>
</evidence>
<evidence type="ECO:0000256" key="7">
    <source>
        <dbReference type="SAM" id="Phobius"/>
    </source>
</evidence>
<dbReference type="EMBL" id="AZFW01000146">
    <property type="protein sequence ID" value="KRM24067.1"/>
    <property type="molecule type" value="Genomic_DNA"/>
</dbReference>
<feature type="transmembrane region" description="Helical" evidence="7">
    <location>
        <begin position="12"/>
        <end position="33"/>
    </location>
</feature>
<keyword evidence="9" id="KW-0645">Protease</keyword>
<dbReference type="PATRIC" id="fig|1122147.4.peg.1518"/>
<dbReference type="InterPro" id="IPR050925">
    <property type="entry name" value="Rhomboid_protease_S54"/>
</dbReference>
<evidence type="ECO:0000313" key="10">
    <source>
        <dbReference type="Proteomes" id="UP000050949"/>
    </source>
</evidence>
<name>A0A0R1XAL8_9LACO</name>
<proteinExistence type="inferred from homology"/>
<dbReference type="AlphaFoldDB" id="A0A0R1XAL8"/>
<dbReference type="InterPro" id="IPR035952">
    <property type="entry name" value="Rhomboid-like_sf"/>
</dbReference>
<accession>A0A0R1XAL8</accession>
<evidence type="ECO:0000256" key="6">
    <source>
        <dbReference type="ARBA" id="ARBA00023136"/>
    </source>
</evidence>
<feature type="transmembrane region" description="Helical" evidence="7">
    <location>
        <begin position="155"/>
        <end position="173"/>
    </location>
</feature>
<organism evidence="9 10">
    <name type="scientific">Schleiferilactobacillus harbinensis DSM 16991</name>
    <dbReference type="NCBI Taxonomy" id="1122147"/>
    <lineage>
        <taxon>Bacteria</taxon>
        <taxon>Bacillati</taxon>
        <taxon>Bacillota</taxon>
        <taxon>Bacilli</taxon>
        <taxon>Lactobacillales</taxon>
        <taxon>Lactobacillaceae</taxon>
        <taxon>Schleiferilactobacillus</taxon>
    </lineage>
</organism>
<comment type="caution">
    <text evidence="9">The sequence shown here is derived from an EMBL/GenBank/DDBJ whole genome shotgun (WGS) entry which is preliminary data.</text>
</comment>
<dbReference type="Pfam" id="PF01694">
    <property type="entry name" value="Rhomboid"/>
    <property type="match status" value="1"/>
</dbReference>
<feature type="domain" description="Peptidase S54 rhomboid" evidence="8">
    <location>
        <begin position="60"/>
        <end position="196"/>
    </location>
</feature>
<comment type="similarity">
    <text evidence="2">Belongs to the peptidase S54 family.</text>
</comment>
<dbReference type="PANTHER" id="PTHR43731:SF14">
    <property type="entry name" value="PRESENILIN-ASSOCIATED RHOMBOID-LIKE PROTEIN, MITOCHONDRIAL"/>
    <property type="match status" value="1"/>
</dbReference>
<sequence>MNNSRIRWYMTRLKLMPFVTYGLLIATVLMYLAEILLGGSDNSAVLLQVGANVGQLVAQGEWWRLITAMFIHIGLLHIATNGVMIYAVGTQIEGLFGHWRMLVIYFVSGIVGNLTSFAFGSMNSISAGASTALFGLFGAFLFLGVGYRQEPYFQMAARQFLTLILINLVLDLFMPSIDIFGHIGGALGGFLIAMVLALPARFGKLPVWQRIAGTVVLLAAAGVLGYLGMVRYAG</sequence>
<keyword evidence="5 7" id="KW-1133">Transmembrane helix</keyword>
<dbReference type="PANTHER" id="PTHR43731">
    <property type="entry name" value="RHOMBOID PROTEASE"/>
    <property type="match status" value="1"/>
</dbReference>
<feature type="transmembrane region" description="Helical" evidence="7">
    <location>
        <begin position="125"/>
        <end position="143"/>
    </location>
</feature>
<dbReference type="Gene3D" id="1.20.1540.10">
    <property type="entry name" value="Rhomboid-like"/>
    <property type="match status" value="1"/>
</dbReference>